<evidence type="ECO:0000313" key="2">
    <source>
        <dbReference type="Proteomes" id="UP001259982"/>
    </source>
</evidence>
<dbReference type="Proteomes" id="UP001259982">
    <property type="component" value="Unassembled WGS sequence"/>
</dbReference>
<name>A0ABU3B7V0_9GAMM</name>
<reference evidence="1 2" key="1">
    <citation type="submission" date="2023-09" db="EMBL/GenBank/DDBJ databases">
        <authorList>
            <person name="Rey-Velasco X."/>
        </authorList>
    </citation>
    <scope>NUCLEOTIDE SEQUENCE [LARGE SCALE GENOMIC DNA]</scope>
    <source>
        <strain evidence="1 2">P385</strain>
    </source>
</reference>
<keyword evidence="2" id="KW-1185">Reference proteome</keyword>
<gene>
    <name evidence="1" type="ORF">RM531_08660</name>
</gene>
<organism evidence="1 2">
    <name type="scientific">Spectribacter acetivorans</name>
    <dbReference type="NCBI Taxonomy" id="3075603"/>
    <lineage>
        <taxon>Bacteria</taxon>
        <taxon>Pseudomonadati</taxon>
        <taxon>Pseudomonadota</taxon>
        <taxon>Gammaproteobacteria</taxon>
        <taxon>Salinisphaerales</taxon>
        <taxon>Salinisphaeraceae</taxon>
        <taxon>Spectribacter</taxon>
    </lineage>
</organism>
<protein>
    <submittedName>
        <fullName evidence="1">Uncharacterized protein</fullName>
    </submittedName>
</protein>
<evidence type="ECO:0000313" key="1">
    <source>
        <dbReference type="EMBL" id="MDT0618548.1"/>
    </source>
</evidence>
<accession>A0ABU3B7V0</accession>
<dbReference type="EMBL" id="JAVRHY010000006">
    <property type="protein sequence ID" value="MDT0618548.1"/>
    <property type="molecule type" value="Genomic_DNA"/>
</dbReference>
<proteinExistence type="predicted"/>
<dbReference type="RefSeq" id="WP_311658683.1">
    <property type="nucleotide sequence ID" value="NZ_JAVRHY010000006.1"/>
</dbReference>
<comment type="caution">
    <text evidence="1">The sequence shown here is derived from an EMBL/GenBank/DDBJ whole genome shotgun (WGS) entry which is preliminary data.</text>
</comment>
<sequence length="152" mass="17161">MGTQLALALLGGQQQADFIARRTIRRARRKAEPEDTEQLLLGFFSNGDLDTDDDINDVVVEETFEWTDRDIFALHDGVLERSLHALLDGRASDSQKGEVWAWVHAPLVPKDHPMTPFSYQACCACTGVDPTELQESLAWLTRHEDFRATLIH</sequence>